<evidence type="ECO:0000313" key="4">
    <source>
        <dbReference type="Proteomes" id="UP000826656"/>
    </source>
</evidence>
<evidence type="ECO:0000256" key="1">
    <source>
        <dbReference type="SAM" id="Coils"/>
    </source>
</evidence>
<keyword evidence="4" id="KW-1185">Reference proteome</keyword>
<feature type="compositionally biased region" description="Basic and acidic residues" evidence="2">
    <location>
        <begin position="415"/>
        <end position="438"/>
    </location>
</feature>
<feature type="compositionally biased region" description="Polar residues" evidence="2">
    <location>
        <begin position="69"/>
        <end position="84"/>
    </location>
</feature>
<organism evidence="3 4">
    <name type="scientific">Solanum tuberosum</name>
    <name type="common">Potato</name>
    <dbReference type="NCBI Taxonomy" id="4113"/>
    <lineage>
        <taxon>Eukaryota</taxon>
        <taxon>Viridiplantae</taxon>
        <taxon>Streptophyta</taxon>
        <taxon>Embryophyta</taxon>
        <taxon>Tracheophyta</taxon>
        <taxon>Spermatophyta</taxon>
        <taxon>Magnoliopsida</taxon>
        <taxon>eudicotyledons</taxon>
        <taxon>Gunneridae</taxon>
        <taxon>Pentapetalae</taxon>
        <taxon>asterids</taxon>
        <taxon>lamiids</taxon>
        <taxon>Solanales</taxon>
        <taxon>Solanaceae</taxon>
        <taxon>Solanoideae</taxon>
        <taxon>Solaneae</taxon>
        <taxon>Solanum</taxon>
    </lineage>
</organism>
<reference evidence="3 4" key="1">
    <citation type="journal article" date="2021" name="bioRxiv">
        <title>Chromosome-scale and haplotype-resolved genome assembly of a tetraploid potato cultivar.</title>
        <authorList>
            <person name="Sun H."/>
            <person name="Jiao W.-B."/>
            <person name="Krause K."/>
            <person name="Campoy J.A."/>
            <person name="Goel M."/>
            <person name="Folz-Donahue K."/>
            <person name="Kukat C."/>
            <person name="Huettel B."/>
            <person name="Schneeberger K."/>
        </authorList>
    </citation>
    <scope>NUCLEOTIDE SEQUENCE [LARGE SCALE GENOMIC DNA]</scope>
    <source>
        <strain evidence="3">SolTubOtavaFocal</strain>
        <tissue evidence="3">Leaves</tissue>
    </source>
</reference>
<feature type="compositionally biased region" description="Basic and acidic residues" evidence="2">
    <location>
        <begin position="85"/>
        <end position="96"/>
    </location>
</feature>
<keyword evidence="1" id="KW-0175">Coiled coil</keyword>
<sequence length="438" mass="49733">MSPLELIFQNEPQFQLLTRHTSHIMLLLMWLHNLGYSHLGRGSTIPSSSASQCNSLNTSSGSIGLSNLYLESNGSEPNTPTTQHSDAHGPHPGDRDNFRRLVIKPLGYNLRPDVGMAKIILKCIGTHYNGVYPNWSSIPLNTQGQMFNEFKKYYVWAPEHENDVQVNFKLTASKLLSSTFCDCRRENRMPKFMLPDRWVLLLKHWSTDEKCKKRSEIRKMARASEKGGYLHTGGAISQVTRKERMEKELGRPVAVAEMLKATHIKKSTNLTEEERWIEPRAQETSSQDRPFTQEENENLWKQSVGEPIRGSIYAYPEKAYQKKKSWYCGSSSSSFDGGDRETISAIESKIAYLDAELAVVAEREKKREEKERKREEEIAAAKEVENKRYAALQAQLTFLFESGNTLPPCPASSDENDKSDKESEGDENGKSNKESEGD</sequence>
<evidence type="ECO:0000313" key="3">
    <source>
        <dbReference type="EMBL" id="KAH0748970.1"/>
    </source>
</evidence>
<name>A0ABQ7UH69_SOLTU</name>
<dbReference type="Proteomes" id="UP000826656">
    <property type="component" value="Unassembled WGS sequence"/>
</dbReference>
<proteinExistence type="predicted"/>
<feature type="coiled-coil region" evidence="1">
    <location>
        <begin position="358"/>
        <end position="387"/>
    </location>
</feature>
<dbReference type="EMBL" id="JAIVGD010000019">
    <property type="protein sequence ID" value="KAH0748970.1"/>
    <property type="molecule type" value="Genomic_DNA"/>
</dbReference>
<evidence type="ECO:0000256" key="2">
    <source>
        <dbReference type="SAM" id="MobiDB-lite"/>
    </source>
</evidence>
<comment type="caution">
    <text evidence="3">The sequence shown here is derived from an EMBL/GenBank/DDBJ whole genome shotgun (WGS) entry which is preliminary data.</text>
</comment>
<protein>
    <submittedName>
        <fullName evidence="3">Uncharacterized protein</fullName>
    </submittedName>
</protein>
<dbReference type="InterPro" id="IPR004252">
    <property type="entry name" value="Probable_transposase_24"/>
</dbReference>
<gene>
    <name evidence="3" type="ORF">KY290_028202</name>
</gene>
<accession>A0ABQ7UH69</accession>
<feature type="region of interest" description="Disordered" evidence="2">
    <location>
        <begin position="69"/>
        <end position="96"/>
    </location>
</feature>
<feature type="region of interest" description="Disordered" evidence="2">
    <location>
        <begin position="403"/>
        <end position="438"/>
    </location>
</feature>
<dbReference type="Pfam" id="PF03004">
    <property type="entry name" value="Transposase_24"/>
    <property type="match status" value="1"/>
</dbReference>